<keyword evidence="2" id="KW-1185">Reference proteome</keyword>
<evidence type="ECO:0000313" key="1">
    <source>
        <dbReference type="EMBL" id="VDO60369.1"/>
    </source>
</evidence>
<dbReference type="Proteomes" id="UP000279833">
    <property type="component" value="Unassembled WGS sequence"/>
</dbReference>
<name>A0A183JC33_9TREM</name>
<organism evidence="3">
    <name type="scientific">Schistosoma curassoni</name>
    <dbReference type="NCBI Taxonomy" id="6186"/>
    <lineage>
        <taxon>Eukaryota</taxon>
        <taxon>Metazoa</taxon>
        <taxon>Spiralia</taxon>
        <taxon>Lophotrochozoa</taxon>
        <taxon>Platyhelminthes</taxon>
        <taxon>Trematoda</taxon>
        <taxon>Digenea</taxon>
        <taxon>Strigeidida</taxon>
        <taxon>Schistosomatoidea</taxon>
        <taxon>Schistosomatidae</taxon>
        <taxon>Schistosoma</taxon>
    </lineage>
</organism>
<dbReference type="AlphaFoldDB" id="A0A183JC33"/>
<sequence length="289" mass="32963">MNQLLVTGYHQTASPDVAPLPCGSDLWAEGSGPHLALFMHFIFLFHKIQLNEAKCQFSEYSVLKPNQLWWTHDGQRLPPVSFNLNDYLRKFVVKQGFDLTAAAEGWNQMLVSSNTDLLWIQQLCLHPYQRLNVKQNGSSSSSSSLLIGRRFIQLSPLFNGLIAFDEDDWCSRNTVLWDSDEESDKRNDTFVHLIHYSIKCEKIIYRKHYKFIVQLDLTNSGCKYAALALPIRAFTSVSDPPCSSMMLPKDVMVFTSHEASPSCKHVSLHPDESLCDDGAEFDSILWIRK</sequence>
<protein>
    <submittedName>
        <fullName evidence="3">Ig-like domain-containing protein</fullName>
    </submittedName>
</protein>
<reference evidence="1 2" key="2">
    <citation type="submission" date="2018-11" db="EMBL/GenBank/DDBJ databases">
        <authorList>
            <consortium name="Pathogen Informatics"/>
        </authorList>
    </citation>
    <scope>NUCLEOTIDE SEQUENCE [LARGE SCALE GENOMIC DNA]</scope>
    <source>
        <strain evidence="1">Dakar</strain>
        <strain evidence="2">Dakar, Senegal</strain>
    </source>
</reference>
<reference evidence="3" key="1">
    <citation type="submission" date="2016-06" db="UniProtKB">
        <authorList>
            <consortium name="WormBaseParasite"/>
        </authorList>
    </citation>
    <scope>IDENTIFICATION</scope>
</reference>
<dbReference type="WBParaSite" id="SCUD_0000023901-mRNA-1">
    <property type="protein sequence ID" value="SCUD_0000023901-mRNA-1"/>
    <property type="gene ID" value="SCUD_0000023901"/>
</dbReference>
<gene>
    <name evidence="1" type="ORF">SCUD_LOCUS240</name>
</gene>
<accession>A0A183JC33</accession>
<evidence type="ECO:0000313" key="2">
    <source>
        <dbReference type="Proteomes" id="UP000279833"/>
    </source>
</evidence>
<evidence type="ECO:0000313" key="3">
    <source>
        <dbReference type="WBParaSite" id="SCUD_0000023901-mRNA-1"/>
    </source>
</evidence>
<dbReference type="EMBL" id="UZAK01000141">
    <property type="protein sequence ID" value="VDO60369.1"/>
    <property type="molecule type" value="Genomic_DNA"/>
</dbReference>
<proteinExistence type="predicted"/>